<organism evidence="7 8">
    <name type="scientific">Jiangella alkaliphila</name>
    <dbReference type="NCBI Taxonomy" id="419479"/>
    <lineage>
        <taxon>Bacteria</taxon>
        <taxon>Bacillati</taxon>
        <taxon>Actinomycetota</taxon>
        <taxon>Actinomycetes</taxon>
        <taxon>Jiangellales</taxon>
        <taxon>Jiangellaceae</taxon>
        <taxon>Jiangella</taxon>
    </lineage>
</organism>
<sequence length="974" mass="106588">MRHQGVNRRKNRDRLLELLALERLDTATSFGHLAEDQVETIVAIALAEVTDDPQDQVFVLLECLNLLIRDGQFARMKLLAARLRSVERAAAAGRPFLELSISAIASSLAGSATRAANDLARGLGPRTRSDERDHGEHTRRDLAVAAAIKSALVDDDASFARRARDLMTRMGDGLGVSLLDSAIAWQSAREGANPLANLVVADPSFEDEKLADYVRRRGIEVLFPPQISAIRNGLTTDEELTVSLPTSSGKTLLAEFKIAATLHRHPEATVIYVAPYRLLSRQVTREFQRHLPRLGHVVQNLGTGYDLDTPSRFGNVLVSTPERLDALLRKAASDAMTADALERCRLVVFDEMHLIGRAGRGPRFEMLLTRLKLRYADMRFLALSAASQGVDEVADWLTDGRLTKGARRPTGTIEVAWRTNGRLIQRVERRTSTGVGDLDRSGKPLDDAALLISRLSPAYRPVLAVCTQRAYAESLATRLVEDDPLGSNLWISELDADQADRLDGAVKLVASMMGPRHPLTVCLRNGVGFHHAGVPSLVLGIIEELAAHRVLRAVSATTTVAEGADLPFLAVVIPHLNFQGSTGKLERDLYLNIIGRAGRVNVAMEGIVFILDSGAPTLRNHISQSLWTTAAVGRVRGQLTSVTDTPRSPDEIAWYGEYESQVMGWLGDGDSYHKDQSTRLAAGTFTYQAGNTSERRYVEGLTQTVLESLEDRGFAVAASPYRLTDRGERARLTGLNPQSVVRLETTLAAGKSGWLPTLADAVELTGAQREQVARTIYESSETMANTLWLRRARKTETARSSYLAEFARMRADEHLDSDIFWAEVSALVLWIAGETLDAIAETMPTFGHTGLFGSSDRSSRVSDVAEYVSRIGYPGSWTWTAAHTLMRELHGLSSPTWISDAIEYGAPTETAVNLQRSGGLSRPGALHLAAALGPSWDTAAELLRQDDGLDVELTAVDQDRLRNLRASLQQEGTE</sequence>
<keyword evidence="8" id="KW-1185">Reference proteome</keyword>
<gene>
    <name evidence="7" type="ORF">SAMN04488563_0447</name>
</gene>
<dbReference type="Proteomes" id="UP000182977">
    <property type="component" value="Chromosome I"/>
</dbReference>
<keyword evidence="1" id="KW-0547">Nucleotide-binding</keyword>
<name>A0A1H2GEF5_9ACTN</name>
<evidence type="ECO:0000259" key="6">
    <source>
        <dbReference type="PROSITE" id="PS51192"/>
    </source>
</evidence>
<dbReference type="PROSITE" id="PS51192">
    <property type="entry name" value="HELICASE_ATP_BIND_1"/>
    <property type="match status" value="1"/>
</dbReference>
<keyword evidence="4" id="KW-0067">ATP-binding</keyword>
<reference evidence="8" key="1">
    <citation type="submission" date="2016-10" db="EMBL/GenBank/DDBJ databases">
        <authorList>
            <person name="Varghese N."/>
            <person name="Submissions S."/>
        </authorList>
    </citation>
    <scope>NUCLEOTIDE SEQUENCE [LARGE SCALE GENOMIC DNA]</scope>
    <source>
        <strain evidence="8">DSM 45079</strain>
    </source>
</reference>
<dbReference type="AlphaFoldDB" id="A0A1H2GEF5"/>
<dbReference type="SUPFAM" id="SSF52540">
    <property type="entry name" value="P-loop containing nucleoside triphosphate hydrolases"/>
    <property type="match status" value="2"/>
</dbReference>
<dbReference type="SMART" id="SM00487">
    <property type="entry name" value="DEXDc"/>
    <property type="match status" value="1"/>
</dbReference>
<dbReference type="Gene3D" id="3.40.50.300">
    <property type="entry name" value="P-loop containing nucleotide triphosphate hydrolases"/>
    <property type="match status" value="2"/>
</dbReference>
<dbReference type="GO" id="GO:0005524">
    <property type="term" value="F:ATP binding"/>
    <property type="evidence" value="ECO:0007669"/>
    <property type="project" value="UniProtKB-KW"/>
</dbReference>
<dbReference type="STRING" id="419479.SAMN04488563_0447"/>
<evidence type="ECO:0000313" key="8">
    <source>
        <dbReference type="Proteomes" id="UP000182977"/>
    </source>
</evidence>
<evidence type="ECO:0000313" key="7">
    <source>
        <dbReference type="EMBL" id="SDU17862.1"/>
    </source>
</evidence>
<evidence type="ECO:0000256" key="5">
    <source>
        <dbReference type="SAM" id="MobiDB-lite"/>
    </source>
</evidence>
<dbReference type="InterPro" id="IPR011545">
    <property type="entry name" value="DEAD/DEAH_box_helicase_dom"/>
</dbReference>
<keyword evidence="3 7" id="KW-0347">Helicase</keyword>
<dbReference type="PANTHER" id="PTHR47961">
    <property type="entry name" value="DNA POLYMERASE THETA, PUTATIVE (AFU_ORTHOLOGUE AFUA_1G05260)-RELATED"/>
    <property type="match status" value="1"/>
</dbReference>
<evidence type="ECO:0000256" key="4">
    <source>
        <dbReference type="ARBA" id="ARBA00022840"/>
    </source>
</evidence>
<dbReference type="EMBL" id="LT629791">
    <property type="protein sequence ID" value="SDU17862.1"/>
    <property type="molecule type" value="Genomic_DNA"/>
</dbReference>
<feature type="region of interest" description="Disordered" evidence="5">
    <location>
        <begin position="119"/>
        <end position="139"/>
    </location>
</feature>
<dbReference type="InterPro" id="IPR027417">
    <property type="entry name" value="P-loop_NTPase"/>
</dbReference>
<keyword evidence="2" id="KW-0378">Hydrolase</keyword>
<proteinExistence type="predicted"/>
<evidence type="ECO:0000256" key="3">
    <source>
        <dbReference type="ARBA" id="ARBA00022806"/>
    </source>
</evidence>
<protein>
    <submittedName>
        <fullName evidence="7">DEAD/DEAH box helicase</fullName>
    </submittedName>
</protein>
<dbReference type="CDD" id="cd17921">
    <property type="entry name" value="DEXHc_Ski2"/>
    <property type="match status" value="1"/>
</dbReference>
<evidence type="ECO:0000256" key="2">
    <source>
        <dbReference type="ARBA" id="ARBA00022801"/>
    </source>
</evidence>
<dbReference type="InterPro" id="IPR014001">
    <property type="entry name" value="Helicase_ATP-bd"/>
</dbReference>
<dbReference type="PANTHER" id="PTHR47961:SF6">
    <property type="entry name" value="DNA-DIRECTED DNA POLYMERASE"/>
    <property type="match status" value="1"/>
</dbReference>
<dbReference type="Pfam" id="PF00270">
    <property type="entry name" value="DEAD"/>
    <property type="match status" value="1"/>
</dbReference>
<accession>A0A1H2GEF5</accession>
<evidence type="ECO:0000256" key="1">
    <source>
        <dbReference type="ARBA" id="ARBA00022741"/>
    </source>
</evidence>
<feature type="domain" description="Helicase ATP-binding" evidence="6">
    <location>
        <begin position="231"/>
        <end position="405"/>
    </location>
</feature>
<dbReference type="GO" id="GO:0016787">
    <property type="term" value="F:hydrolase activity"/>
    <property type="evidence" value="ECO:0007669"/>
    <property type="project" value="UniProtKB-KW"/>
</dbReference>
<feature type="compositionally biased region" description="Basic and acidic residues" evidence="5">
    <location>
        <begin position="127"/>
        <end position="139"/>
    </location>
</feature>
<dbReference type="InterPro" id="IPR050474">
    <property type="entry name" value="Hel308_SKI2-like"/>
</dbReference>
<dbReference type="GO" id="GO:0003676">
    <property type="term" value="F:nucleic acid binding"/>
    <property type="evidence" value="ECO:0007669"/>
    <property type="project" value="InterPro"/>
</dbReference>
<dbReference type="GO" id="GO:0004386">
    <property type="term" value="F:helicase activity"/>
    <property type="evidence" value="ECO:0007669"/>
    <property type="project" value="UniProtKB-KW"/>
</dbReference>